<dbReference type="InterPro" id="IPR032696">
    <property type="entry name" value="SQ_cyclase_C"/>
</dbReference>
<dbReference type="AlphaFoldDB" id="A0A381YZK2"/>
<feature type="domain" description="Squalene cyclase C-terminal" evidence="1">
    <location>
        <begin position="59"/>
        <end position="199"/>
    </location>
</feature>
<proteinExistence type="predicted"/>
<name>A0A381YZK2_9ZZZZ</name>
<dbReference type="EMBL" id="UINC01019347">
    <property type="protein sequence ID" value="SVA81897.1"/>
    <property type="molecule type" value="Genomic_DNA"/>
</dbReference>
<evidence type="ECO:0000313" key="2">
    <source>
        <dbReference type="EMBL" id="SVA81897.1"/>
    </source>
</evidence>
<feature type="non-terminal residue" evidence="2">
    <location>
        <position position="1"/>
    </location>
</feature>
<dbReference type="SUPFAM" id="SSF48239">
    <property type="entry name" value="Terpenoid cyclases/Protein prenyltransferases"/>
    <property type="match status" value="1"/>
</dbReference>
<dbReference type="Pfam" id="PF13243">
    <property type="entry name" value="SQHop_cyclase_C"/>
    <property type="match status" value="1"/>
</dbReference>
<dbReference type="InterPro" id="IPR008930">
    <property type="entry name" value="Terpenoid_cyclase/PrenylTrfase"/>
</dbReference>
<reference evidence="2" key="1">
    <citation type="submission" date="2018-05" db="EMBL/GenBank/DDBJ databases">
        <authorList>
            <person name="Lanie J.A."/>
            <person name="Ng W.-L."/>
            <person name="Kazmierczak K.M."/>
            <person name="Andrzejewski T.M."/>
            <person name="Davidsen T.M."/>
            <person name="Wayne K.J."/>
            <person name="Tettelin H."/>
            <person name="Glass J.I."/>
            <person name="Rusch D."/>
            <person name="Podicherti R."/>
            <person name="Tsui H.-C.T."/>
            <person name="Winkler M.E."/>
        </authorList>
    </citation>
    <scope>NUCLEOTIDE SEQUENCE</scope>
</reference>
<protein>
    <recommendedName>
        <fullName evidence="1">Squalene cyclase C-terminal domain-containing protein</fullName>
    </recommendedName>
</protein>
<dbReference type="CDD" id="cd00688">
    <property type="entry name" value="ISOPREN_C2_like"/>
    <property type="match status" value="1"/>
</dbReference>
<gene>
    <name evidence="2" type="ORF">METZ01_LOCUS134751</name>
</gene>
<evidence type="ECO:0000259" key="1">
    <source>
        <dbReference type="Pfam" id="PF13243"/>
    </source>
</evidence>
<sequence length="315" mass="34361">VAVPVQAQKLFEESSDLLPNEIERMYSKGLQFLVQSQLAGGNYKDKPYGTSPAVVGLAVVAMLAHGDDPVHGPYSQPIKRGLNFIVSRQNKATGYIGTTMYNHGFATLALAEAYGAVEDDRLGPALEKAIALIINAQKKNPRGGWRYSPESTDADTTVSGAQMVALFAARNAGLAVPESAIQTGLRYFKSCQTPEGGFGYTSNRGPNAARSAIGTLVFALAKEKDSPTFRKSFGYLRKAPETSSYRQYYLYYGAQAYFQASPAEWIKWNRKNIATLKQNQNADGSWSGQFGTTFGTAASLLSLALNYRFLPIYER</sequence>
<dbReference type="Gene3D" id="1.50.10.20">
    <property type="match status" value="2"/>
</dbReference>
<organism evidence="2">
    <name type="scientific">marine metagenome</name>
    <dbReference type="NCBI Taxonomy" id="408172"/>
    <lineage>
        <taxon>unclassified sequences</taxon>
        <taxon>metagenomes</taxon>
        <taxon>ecological metagenomes</taxon>
    </lineage>
</organism>
<accession>A0A381YZK2</accession>